<reference evidence="1 2" key="1">
    <citation type="submission" date="2024-10" db="EMBL/GenBank/DDBJ databases">
        <title>The Natural Products Discovery Center: Release of the First 8490 Sequenced Strains for Exploring Actinobacteria Biosynthetic Diversity.</title>
        <authorList>
            <person name="Kalkreuter E."/>
            <person name="Kautsar S.A."/>
            <person name="Yang D."/>
            <person name="Bader C.D."/>
            <person name="Teijaro C.N."/>
            <person name="Fluegel L."/>
            <person name="Davis C.M."/>
            <person name="Simpson J.R."/>
            <person name="Lauterbach L."/>
            <person name="Steele A.D."/>
            <person name="Gui C."/>
            <person name="Meng S."/>
            <person name="Li G."/>
            <person name="Viehrig K."/>
            <person name="Ye F."/>
            <person name="Su P."/>
            <person name="Kiefer A.F."/>
            <person name="Nichols A."/>
            <person name="Cepeda A.J."/>
            <person name="Yan W."/>
            <person name="Fan B."/>
            <person name="Jiang Y."/>
            <person name="Adhikari A."/>
            <person name="Zheng C.-J."/>
            <person name="Schuster L."/>
            <person name="Cowan T.M."/>
            <person name="Smanski M.J."/>
            <person name="Chevrette M.G."/>
            <person name="De Carvalho L.P.S."/>
            <person name="Shen B."/>
        </authorList>
    </citation>
    <scope>NUCLEOTIDE SEQUENCE [LARGE SCALE GENOMIC DNA]</scope>
    <source>
        <strain evidence="1 2">NPDC020568</strain>
    </source>
</reference>
<dbReference type="EMBL" id="JBIRUQ010000002">
    <property type="protein sequence ID" value="MFI1461159.1"/>
    <property type="molecule type" value="Genomic_DNA"/>
</dbReference>
<evidence type="ECO:0000313" key="1">
    <source>
        <dbReference type="EMBL" id="MFI1461159.1"/>
    </source>
</evidence>
<comment type="caution">
    <text evidence="1">The sequence shown here is derived from an EMBL/GenBank/DDBJ whole genome shotgun (WGS) entry which is preliminary data.</text>
</comment>
<keyword evidence="2" id="KW-1185">Reference proteome</keyword>
<dbReference type="SUPFAM" id="SSF140453">
    <property type="entry name" value="EsxAB dimer-like"/>
    <property type="match status" value="1"/>
</dbReference>
<sequence length="312" mass="32062">MSDEAGQWITQNVAGFDDEAPPENTLIAEGTDYEDNYFGESVLFANMGMPAPGEAGIAAGTIAPDAWQIVSSFQADPSIMGALEAFGATTDIVGQIAADPFGFVGGQIAGWMLEHVDPIRLAFDALLGNPGMIAAYAATWEKIAGELTAIGADWQTAVTTDIAEWSGLAATAYRAFAVDAVDRLGAAAGAAAALQNIMTKTGEIVEAVRGLVQAILGSLAAALITWTIELACTAGTAAPVVAGQAAAQIAGSTTRVSGLIQRLTDVLKDIEPYKAALTSILITLTDADEIIADWQGKATGFVQDQVSGVLPA</sequence>
<accession>A0ABW7TJE6</accession>
<organism evidence="1 2">
    <name type="scientific">Nocardia carnea</name>
    <dbReference type="NCBI Taxonomy" id="37328"/>
    <lineage>
        <taxon>Bacteria</taxon>
        <taxon>Bacillati</taxon>
        <taxon>Actinomycetota</taxon>
        <taxon>Actinomycetes</taxon>
        <taxon>Mycobacteriales</taxon>
        <taxon>Nocardiaceae</taxon>
        <taxon>Nocardia</taxon>
    </lineage>
</organism>
<dbReference type="RefSeq" id="WP_051157268.1">
    <property type="nucleotide sequence ID" value="NZ_JBIRUQ010000002.1"/>
</dbReference>
<dbReference type="InterPro" id="IPR036689">
    <property type="entry name" value="ESAT-6-like_sf"/>
</dbReference>
<dbReference type="Proteomes" id="UP001611263">
    <property type="component" value="Unassembled WGS sequence"/>
</dbReference>
<dbReference type="GeneID" id="93509331"/>
<evidence type="ECO:0000313" key="2">
    <source>
        <dbReference type="Proteomes" id="UP001611263"/>
    </source>
</evidence>
<gene>
    <name evidence="1" type="ORF">ACH4WX_10590</name>
</gene>
<name>A0ABW7TJE6_9NOCA</name>
<proteinExistence type="predicted"/>
<protein>
    <submittedName>
        <fullName evidence="1">Uncharacterized protein</fullName>
    </submittedName>
</protein>